<evidence type="ECO:0000313" key="2">
    <source>
        <dbReference type="Proteomes" id="UP000029448"/>
    </source>
</evidence>
<reference evidence="1 2" key="1">
    <citation type="submission" date="2014-06" db="EMBL/GenBank/DDBJ databases">
        <title>Functional and comparative genomic analyses of the Drosophila gut microbiota identify candidate symbiosis factors.</title>
        <authorList>
            <person name="Newell P.D."/>
            <person name="Chaston J.M."/>
            <person name="Douglas A.E."/>
        </authorList>
    </citation>
    <scope>NUCLEOTIDE SEQUENCE [LARGE SCALE GENOMIC DNA]</scope>
    <source>
        <strain evidence="1 2">DmCS_006</strain>
    </source>
</reference>
<accession>A0A094YWX5</accession>
<dbReference type="Proteomes" id="UP000029448">
    <property type="component" value="Unassembled WGS sequence"/>
</dbReference>
<organism evidence="1 2">
    <name type="scientific">Acetobacter tropicalis</name>
    <dbReference type="NCBI Taxonomy" id="104102"/>
    <lineage>
        <taxon>Bacteria</taxon>
        <taxon>Pseudomonadati</taxon>
        <taxon>Pseudomonadota</taxon>
        <taxon>Alphaproteobacteria</taxon>
        <taxon>Acetobacterales</taxon>
        <taxon>Acetobacteraceae</taxon>
        <taxon>Acetobacter</taxon>
    </lineage>
</organism>
<proteinExistence type="predicted"/>
<dbReference type="AlphaFoldDB" id="A0A094YWX5"/>
<sequence>MAPRERSRRAGRKRGHVRAYVAVLPPVVFMEHTTYQSRKDTRRTMKIQGYNFFCDMPEDMQYLRRESPDERFIEENMIFILPDRLRKFRKNLWHVRKNAGATHVYIPLFRVKTLLASEAAAGAVPEGYEGPFDVFPFYAHTSKRRSRSLDYYLLFIFRDKTSFVKCKLLLNATGAV</sequence>
<comment type="caution">
    <text evidence="1">The sequence shown here is derived from an EMBL/GenBank/DDBJ whole genome shotgun (WGS) entry which is preliminary data.</text>
</comment>
<protein>
    <submittedName>
        <fullName evidence="1">Uncharacterized protein</fullName>
    </submittedName>
</protein>
<evidence type="ECO:0000313" key="1">
    <source>
        <dbReference type="EMBL" id="KGB25159.1"/>
    </source>
</evidence>
<gene>
    <name evidence="1" type="ORF">AtDm6_0840</name>
</gene>
<dbReference type="EMBL" id="JOKM01000021">
    <property type="protein sequence ID" value="KGB25159.1"/>
    <property type="molecule type" value="Genomic_DNA"/>
</dbReference>
<keyword evidence="2" id="KW-1185">Reference proteome</keyword>
<dbReference type="PATRIC" id="fig|104102.7.peg.830"/>
<name>A0A094YWX5_9PROT</name>